<protein>
    <recommendedName>
        <fullName evidence="10">Protein-export membrane protein SecG</fullName>
    </recommendedName>
</protein>
<dbReference type="Proteomes" id="UP000294830">
    <property type="component" value="Unassembled WGS sequence"/>
</dbReference>
<keyword evidence="4 10" id="KW-1003">Cell membrane</keyword>
<sequence length="126" mass="13006">MYILFSLIIIAAILLILAVLVQNSKGGGLAANFSGANQIVGVRQTADFIEKFTWGLAIAIVVLSLAVNIVVNSNKGAESTGLEKKITSQPAAGVPAFPSSGALKQQPAPAQQQPAAEPAKEQPAKK</sequence>
<evidence type="ECO:0000256" key="5">
    <source>
        <dbReference type="ARBA" id="ARBA00022692"/>
    </source>
</evidence>
<comment type="function">
    <text evidence="10">Involved in protein export. Participates in an early event of protein translocation.</text>
</comment>
<reference evidence="12 13" key="1">
    <citation type="submission" date="2019-03" db="EMBL/GenBank/DDBJ databases">
        <title>Genomic Encyclopedia of Archaeal and Bacterial Type Strains, Phase II (KMG-II): from individual species to whole genera.</title>
        <authorList>
            <person name="Goeker M."/>
        </authorList>
    </citation>
    <scope>NUCLEOTIDE SEQUENCE [LARGE SCALE GENOMIC DNA]</scope>
    <source>
        <strain evidence="12 13">RL-C</strain>
    </source>
</reference>
<name>A0A4R2EIB1_9BACT</name>
<dbReference type="InterPro" id="IPR004692">
    <property type="entry name" value="SecG"/>
</dbReference>
<dbReference type="OrthoDB" id="1122493at2"/>
<proteinExistence type="inferred from homology"/>
<comment type="similarity">
    <text evidence="2 10">Belongs to the SecG family.</text>
</comment>
<keyword evidence="9 10" id="KW-0472">Membrane</keyword>
<evidence type="ECO:0000256" key="1">
    <source>
        <dbReference type="ARBA" id="ARBA00004651"/>
    </source>
</evidence>
<evidence type="ECO:0000256" key="8">
    <source>
        <dbReference type="ARBA" id="ARBA00023010"/>
    </source>
</evidence>
<comment type="subcellular location">
    <subcellularLocation>
        <location evidence="1 10">Cell membrane</location>
        <topology evidence="1 10">Multi-pass membrane protein</topology>
    </subcellularLocation>
</comment>
<dbReference type="GO" id="GO:0005886">
    <property type="term" value="C:plasma membrane"/>
    <property type="evidence" value="ECO:0007669"/>
    <property type="project" value="UniProtKB-SubCell"/>
</dbReference>
<evidence type="ECO:0000256" key="11">
    <source>
        <dbReference type="SAM" id="MobiDB-lite"/>
    </source>
</evidence>
<dbReference type="NCBIfam" id="TIGR00810">
    <property type="entry name" value="secG"/>
    <property type="match status" value="1"/>
</dbReference>
<keyword evidence="13" id="KW-1185">Reference proteome</keyword>
<keyword evidence="8 10" id="KW-0811">Translocation</keyword>
<evidence type="ECO:0000256" key="4">
    <source>
        <dbReference type="ARBA" id="ARBA00022475"/>
    </source>
</evidence>
<dbReference type="GO" id="GO:0015450">
    <property type="term" value="F:protein-transporting ATPase activity"/>
    <property type="evidence" value="ECO:0007669"/>
    <property type="project" value="UniProtKB-UniRule"/>
</dbReference>
<dbReference type="GO" id="GO:0009306">
    <property type="term" value="P:protein secretion"/>
    <property type="evidence" value="ECO:0007669"/>
    <property type="project" value="UniProtKB-UniRule"/>
</dbReference>
<dbReference type="RefSeq" id="WP_131840049.1">
    <property type="nucleotide sequence ID" value="NZ_SLWB01000014.1"/>
</dbReference>
<comment type="caution">
    <text evidence="12">The sequence shown here is derived from an EMBL/GenBank/DDBJ whole genome shotgun (WGS) entry which is preliminary data.</text>
</comment>
<keyword evidence="3 10" id="KW-0813">Transport</keyword>
<feature type="transmembrane region" description="Helical" evidence="10">
    <location>
        <begin position="54"/>
        <end position="71"/>
    </location>
</feature>
<accession>A0A4R2EIB1</accession>
<organism evidence="12 13">
    <name type="scientific">Acetobacteroides hydrogenigenes</name>
    <dbReference type="NCBI Taxonomy" id="979970"/>
    <lineage>
        <taxon>Bacteria</taxon>
        <taxon>Pseudomonadati</taxon>
        <taxon>Bacteroidota</taxon>
        <taxon>Bacteroidia</taxon>
        <taxon>Bacteroidales</taxon>
        <taxon>Rikenellaceae</taxon>
        <taxon>Acetobacteroides</taxon>
    </lineage>
</organism>
<dbReference type="EMBL" id="SLWB01000014">
    <property type="protein sequence ID" value="TCN63899.1"/>
    <property type="molecule type" value="Genomic_DNA"/>
</dbReference>
<dbReference type="PANTHER" id="PTHR34182">
    <property type="entry name" value="PROTEIN-EXPORT MEMBRANE PROTEIN SECG"/>
    <property type="match status" value="1"/>
</dbReference>
<gene>
    <name evidence="12" type="ORF">CLV25_11454</name>
</gene>
<evidence type="ECO:0000256" key="7">
    <source>
        <dbReference type="ARBA" id="ARBA00022989"/>
    </source>
</evidence>
<dbReference type="Pfam" id="PF03840">
    <property type="entry name" value="SecG"/>
    <property type="match status" value="1"/>
</dbReference>
<evidence type="ECO:0000256" key="6">
    <source>
        <dbReference type="ARBA" id="ARBA00022927"/>
    </source>
</evidence>
<evidence type="ECO:0000313" key="13">
    <source>
        <dbReference type="Proteomes" id="UP000294830"/>
    </source>
</evidence>
<evidence type="ECO:0000313" key="12">
    <source>
        <dbReference type="EMBL" id="TCN63899.1"/>
    </source>
</evidence>
<keyword evidence="6 10" id="KW-0653">Protein transport</keyword>
<dbReference type="GO" id="GO:0065002">
    <property type="term" value="P:intracellular protein transmembrane transport"/>
    <property type="evidence" value="ECO:0007669"/>
    <property type="project" value="TreeGrafter"/>
</dbReference>
<dbReference type="PANTHER" id="PTHR34182:SF1">
    <property type="entry name" value="PROTEIN-EXPORT MEMBRANE PROTEIN SECG"/>
    <property type="match status" value="1"/>
</dbReference>
<keyword evidence="7 10" id="KW-1133">Transmembrane helix</keyword>
<keyword evidence="5 10" id="KW-0812">Transmembrane</keyword>
<feature type="compositionally biased region" description="Low complexity" evidence="11">
    <location>
        <begin position="104"/>
        <end position="117"/>
    </location>
</feature>
<evidence type="ECO:0000256" key="3">
    <source>
        <dbReference type="ARBA" id="ARBA00022448"/>
    </source>
</evidence>
<feature type="region of interest" description="Disordered" evidence="11">
    <location>
        <begin position="90"/>
        <end position="126"/>
    </location>
</feature>
<dbReference type="GO" id="GO:0043952">
    <property type="term" value="P:protein transport by the Sec complex"/>
    <property type="evidence" value="ECO:0007669"/>
    <property type="project" value="TreeGrafter"/>
</dbReference>
<dbReference type="AlphaFoldDB" id="A0A4R2EIB1"/>
<evidence type="ECO:0000256" key="10">
    <source>
        <dbReference type="RuleBase" id="RU365087"/>
    </source>
</evidence>
<evidence type="ECO:0000256" key="9">
    <source>
        <dbReference type="ARBA" id="ARBA00023136"/>
    </source>
</evidence>
<comment type="caution">
    <text evidence="10">Lacks conserved residue(s) required for the propagation of feature annotation.</text>
</comment>
<evidence type="ECO:0000256" key="2">
    <source>
        <dbReference type="ARBA" id="ARBA00008445"/>
    </source>
</evidence>